<proteinExistence type="predicted"/>
<reference evidence="2 3" key="1">
    <citation type="submission" date="2022-11" db="EMBL/GenBank/DDBJ databases">
        <title>Whole genome sequence of Eschrichtius robustus ER-17-0199.</title>
        <authorList>
            <person name="Bruniche-Olsen A."/>
            <person name="Black A.N."/>
            <person name="Fields C.J."/>
            <person name="Walden K."/>
            <person name="Dewoody J.A."/>
        </authorList>
    </citation>
    <scope>NUCLEOTIDE SEQUENCE [LARGE SCALE GENOMIC DNA]</scope>
    <source>
        <strain evidence="2">ER-17-0199</strain>
        <tissue evidence="2">Blubber</tissue>
    </source>
</reference>
<keyword evidence="3" id="KW-1185">Reference proteome</keyword>
<protein>
    <submittedName>
        <fullName evidence="2">Uncharacterized protein</fullName>
    </submittedName>
</protein>
<evidence type="ECO:0000256" key="1">
    <source>
        <dbReference type="SAM" id="MobiDB-lite"/>
    </source>
</evidence>
<dbReference type="AlphaFoldDB" id="A0AB34GA52"/>
<feature type="compositionally biased region" description="Polar residues" evidence="1">
    <location>
        <begin position="134"/>
        <end position="144"/>
    </location>
</feature>
<gene>
    <name evidence="2" type="ORF">J1605_015677</name>
</gene>
<accession>A0AB34GA52</accession>
<dbReference type="EMBL" id="JAIQCJ010002438">
    <property type="protein sequence ID" value="KAJ8776379.1"/>
    <property type="molecule type" value="Genomic_DNA"/>
</dbReference>
<dbReference type="Proteomes" id="UP001159641">
    <property type="component" value="Unassembled WGS sequence"/>
</dbReference>
<name>A0AB34GA52_ESCRO</name>
<organism evidence="2 3">
    <name type="scientific">Eschrichtius robustus</name>
    <name type="common">California gray whale</name>
    <name type="synonym">Eschrichtius gibbosus</name>
    <dbReference type="NCBI Taxonomy" id="9764"/>
    <lineage>
        <taxon>Eukaryota</taxon>
        <taxon>Metazoa</taxon>
        <taxon>Chordata</taxon>
        <taxon>Craniata</taxon>
        <taxon>Vertebrata</taxon>
        <taxon>Euteleostomi</taxon>
        <taxon>Mammalia</taxon>
        <taxon>Eutheria</taxon>
        <taxon>Laurasiatheria</taxon>
        <taxon>Artiodactyla</taxon>
        <taxon>Whippomorpha</taxon>
        <taxon>Cetacea</taxon>
        <taxon>Mysticeti</taxon>
        <taxon>Eschrichtiidae</taxon>
        <taxon>Eschrichtius</taxon>
    </lineage>
</organism>
<comment type="caution">
    <text evidence="2">The sequence shown here is derived from an EMBL/GenBank/DDBJ whole genome shotgun (WGS) entry which is preliminary data.</text>
</comment>
<evidence type="ECO:0000313" key="3">
    <source>
        <dbReference type="Proteomes" id="UP001159641"/>
    </source>
</evidence>
<feature type="region of interest" description="Disordered" evidence="1">
    <location>
        <begin position="112"/>
        <end position="144"/>
    </location>
</feature>
<evidence type="ECO:0000313" key="2">
    <source>
        <dbReference type="EMBL" id="KAJ8776379.1"/>
    </source>
</evidence>
<sequence length="200" mass="21253">MSPRMPCPLAAGGEEQASYSARRHSCSSLTPRVTSSPQDTWWERVVQALVHHIPFIPPPCSCVRRVGGAQRGSRTSLASVPSRVLGCPDLSNIPGQAEASVLSVNPWKEGATPGRGPLSWGKGSAADQAVKGQPRSQTAAKLTTASAGTEAPPVCWMDVEPWVTVWVCPLMTHVGCFLKTKKPSGGHSSSRASAEMQPMW</sequence>